<dbReference type="EMBL" id="JZEY01000054">
    <property type="protein sequence ID" value="KKB09285.1"/>
    <property type="molecule type" value="Genomic_DNA"/>
</dbReference>
<dbReference type="NCBIfam" id="TIGR01409">
    <property type="entry name" value="TAT_signal_seq"/>
    <property type="match status" value="1"/>
</dbReference>
<dbReference type="SUPFAM" id="SSF53850">
    <property type="entry name" value="Periplasmic binding protein-like II"/>
    <property type="match status" value="1"/>
</dbReference>
<comment type="similarity">
    <text evidence="2">Belongs to the bacterial solute-binding protein 5 family.</text>
</comment>
<evidence type="ECO:0000259" key="4">
    <source>
        <dbReference type="Pfam" id="PF00496"/>
    </source>
</evidence>
<dbReference type="InterPro" id="IPR006311">
    <property type="entry name" value="TAT_signal"/>
</dbReference>
<dbReference type="Gene3D" id="3.40.190.10">
    <property type="entry name" value="Periplasmic binding protein-like II"/>
    <property type="match status" value="1"/>
</dbReference>
<keyword evidence="3" id="KW-0732">Signal</keyword>
<dbReference type="RefSeq" id="WP_046103977.1">
    <property type="nucleotide sequence ID" value="NZ_JZEY01000054.1"/>
</dbReference>
<proteinExistence type="inferred from homology"/>
<feature type="domain" description="Solute-binding protein family 5" evidence="4">
    <location>
        <begin position="83"/>
        <end position="428"/>
    </location>
</feature>
<dbReference type="Gene3D" id="3.10.105.10">
    <property type="entry name" value="Dipeptide-binding Protein, Domain 3"/>
    <property type="match status" value="1"/>
</dbReference>
<comment type="subcellular location">
    <subcellularLocation>
        <location evidence="1">Periplasm</location>
    </subcellularLocation>
</comment>
<accession>A0A0F5FL40</accession>
<dbReference type="InterPro" id="IPR019546">
    <property type="entry name" value="TAT_signal_bac_arc"/>
</dbReference>
<sequence length="535" mass="58110">MALSRRQFLINAGAASAAAGIGLHIPAALAQEDVLTIALAARAPTGVNPQQTGLTGGDNWAIYQVFNTLARNPDGKFATRPEEFEPSLAESWESSEDAKTWTYTLRQGVQFHKGYGEMTSEDVLFTFGRHLDPEIVTGGKVTFNNIASVEAPDAYTVVFTLKRPDPLFNGSAISTLPASILSKKAFEEKGEDFNRDPIGTGSYQVESVNETTGITLVAFPEHFGEQPATPKLIVSFIADTTARTLAFASGQVDMIEGVRSPGWIPSMQQRSADTIFDATVPGSFNMLHLNLTRAPLDDIRVRQAIRYAIDNEALASAYGPLAKPMVGIIASEFQGSVTKEELPPELQYNYDPEKAKALLAEAGFPNGVEIPCYTSQREDYAAIMLMIQEQLRTAGITLALDIIDHTAFHAENRVDKNGMPLNSSSYGPVPLNVFLQQVSAGAEVKADGTGQGNFSHYGVAMPGIDDLLSEAQDEPDFEKRTALVKEIEKKLLTDLPIMGIITLSYVIARNPRVDLGFPVEGGYAYWPLNKARRTA</sequence>
<comment type="caution">
    <text evidence="5">The sequence shown here is derived from an EMBL/GenBank/DDBJ whole genome shotgun (WGS) entry which is preliminary data.</text>
</comment>
<evidence type="ECO:0000313" key="5">
    <source>
        <dbReference type="EMBL" id="KKB09285.1"/>
    </source>
</evidence>
<organism evidence="5 6">
    <name type="scientific">Devosia chinhatensis</name>
    <dbReference type="NCBI Taxonomy" id="429727"/>
    <lineage>
        <taxon>Bacteria</taxon>
        <taxon>Pseudomonadati</taxon>
        <taxon>Pseudomonadota</taxon>
        <taxon>Alphaproteobacteria</taxon>
        <taxon>Hyphomicrobiales</taxon>
        <taxon>Devosiaceae</taxon>
        <taxon>Devosia</taxon>
    </lineage>
</organism>
<evidence type="ECO:0000256" key="1">
    <source>
        <dbReference type="ARBA" id="ARBA00004418"/>
    </source>
</evidence>
<dbReference type="PIRSF" id="PIRSF002741">
    <property type="entry name" value="MppA"/>
    <property type="match status" value="1"/>
</dbReference>
<dbReference type="PANTHER" id="PTHR30290">
    <property type="entry name" value="PERIPLASMIC BINDING COMPONENT OF ABC TRANSPORTER"/>
    <property type="match status" value="1"/>
</dbReference>
<reference evidence="5 6" key="1">
    <citation type="submission" date="2015-03" db="EMBL/GenBank/DDBJ databases">
        <authorList>
            <person name="Hassan Y."/>
            <person name="Lepp D."/>
            <person name="Li X.-Z."/>
            <person name="Zhou T."/>
        </authorList>
    </citation>
    <scope>NUCLEOTIDE SEQUENCE [LARGE SCALE GENOMIC DNA]</scope>
    <source>
        <strain evidence="5 6">IPL18</strain>
    </source>
</reference>
<dbReference type="InterPro" id="IPR039424">
    <property type="entry name" value="SBP_5"/>
</dbReference>
<name>A0A0F5FL40_9HYPH</name>
<feature type="signal peptide" evidence="3">
    <location>
        <begin position="1"/>
        <end position="30"/>
    </location>
</feature>
<evidence type="ECO:0000256" key="3">
    <source>
        <dbReference type="SAM" id="SignalP"/>
    </source>
</evidence>
<dbReference type="Pfam" id="PF00496">
    <property type="entry name" value="SBP_bac_5"/>
    <property type="match status" value="1"/>
</dbReference>
<evidence type="ECO:0000256" key="2">
    <source>
        <dbReference type="ARBA" id="ARBA00005695"/>
    </source>
</evidence>
<dbReference type="GO" id="GO:0043190">
    <property type="term" value="C:ATP-binding cassette (ABC) transporter complex"/>
    <property type="evidence" value="ECO:0007669"/>
    <property type="project" value="InterPro"/>
</dbReference>
<dbReference type="PROSITE" id="PS51318">
    <property type="entry name" value="TAT"/>
    <property type="match status" value="1"/>
</dbReference>
<dbReference type="InterPro" id="IPR000914">
    <property type="entry name" value="SBP_5_dom"/>
</dbReference>
<keyword evidence="6" id="KW-1185">Reference proteome</keyword>
<dbReference type="GO" id="GO:0015833">
    <property type="term" value="P:peptide transport"/>
    <property type="evidence" value="ECO:0007669"/>
    <property type="project" value="TreeGrafter"/>
</dbReference>
<dbReference type="GO" id="GO:1904680">
    <property type="term" value="F:peptide transmembrane transporter activity"/>
    <property type="evidence" value="ECO:0007669"/>
    <property type="project" value="TreeGrafter"/>
</dbReference>
<dbReference type="STRING" id="429727.VE26_04775"/>
<dbReference type="GO" id="GO:0030288">
    <property type="term" value="C:outer membrane-bounded periplasmic space"/>
    <property type="evidence" value="ECO:0007669"/>
    <property type="project" value="UniProtKB-ARBA"/>
</dbReference>
<feature type="chain" id="PRO_5002486937" description="Solute-binding protein family 5 domain-containing protein" evidence="3">
    <location>
        <begin position="31"/>
        <end position="535"/>
    </location>
</feature>
<gene>
    <name evidence="5" type="ORF">VE26_04775</name>
</gene>
<dbReference type="PATRIC" id="fig|429727.3.peg.992"/>
<protein>
    <recommendedName>
        <fullName evidence="4">Solute-binding protein family 5 domain-containing protein</fullName>
    </recommendedName>
</protein>
<evidence type="ECO:0000313" key="6">
    <source>
        <dbReference type="Proteomes" id="UP000033649"/>
    </source>
</evidence>
<dbReference type="OrthoDB" id="9803988at2"/>
<dbReference type="AlphaFoldDB" id="A0A0F5FL40"/>
<dbReference type="Proteomes" id="UP000033649">
    <property type="component" value="Unassembled WGS sequence"/>
</dbReference>
<dbReference type="InterPro" id="IPR030678">
    <property type="entry name" value="Peptide/Ni-bd"/>
</dbReference>